<feature type="transmembrane region" description="Helical" evidence="9">
    <location>
        <begin position="894"/>
        <end position="912"/>
    </location>
</feature>
<gene>
    <name evidence="10" type="ORF">GEAM_2986</name>
</gene>
<evidence type="ECO:0000256" key="1">
    <source>
        <dbReference type="ARBA" id="ARBA00004429"/>
    </source>
</evidence>
<dbReference type="Gene3D" id="3.30.70.1320">
    <property type="entry name" value="Multidrug efflux transporter AcrB pore domain like"/>
    <property type="match status" value="1"/>
</dbReference>
<reference evidence="10 11" key="1">
    <citation type="submission" date="2014-05" db="EMBL/GenBank/DDBJ databases">
        <title>ATOL: Assembling a taxonomically balanced genome-scale reconstruction of the evolutionary history of the Enterobacteriaceae.</title>
        <authorList>
            <person name="Plunkett G.III."/>
            <person name="Neeno-Eckwall E.C."/>
            <person name="Glasner J.D."/>
            <person name="Perna N.T."/>
        </authorList>
    </citation>
    <scope>NUCLEOTIDE SEQUENCE [LARGE SCALE GENOMIC DNA]</scope>
    <source>
        <strain evidence="10 11">ATCC 33852</strain>
    </source>
</reference>
<dbReference type="EMBL" id="JMPJ01000065">
    <property type="protein sequence ID" value="KFC79180.1"/>
    <property type="molecule type" value="Genomic_DNA"/>
</dbReference>
<evidence type="ECO:0000256" key="8">
    <source>
        <dbReference type="SAM" id="MobiDB-lite"/>
    </source>
</evidence>
<dbReference type="Pfam" id="PF00873">
    <property type="entry name" value="ACR_tran"/>
    <property type="match status" value="1"/>
</dbReference>
<feature type="transmembrane region" description="Helical" evidence="9">
    <location>
        <begin position="1023"/>
        <end position="1049"/>
    </location>
</feature>
<dbReference type="Gene3D" id="3.30.70.1430">
    <property type="entry name" value="Multidrug efflux transporter AcrB pore domain"/>
    <property type="match status" value="2"/>
</dbReference>
<dbReference type="SUPFAM" id="SSF82714">
    <property type="entry name" value="Multidrug efflux transporter AcrB TolC docking domain, DN and DC subdomains"/>
    <property type="match status" value="2"/>
</dbReference>
<accession>A0A085G635</accession>
<feature type="transmembrane region" description="Helical" evidence="9">
    <location>
        <begin position="990"/>
        <end position="1011"/>
    </location>
</feature>
<evidence type="ECO:0000256" key="3">
    <source>
        <dbReference type="ARBA" id="ARBA00022475"/>
    </source>
</evidence>
<evidence type="ECO:0000256" key="2">
    <source>
        <dbReference type="ARBA" id="ARBA00022448"/>
    </source>
</evidence>
<dbReference type="GO" id="GO:0005886">
    <property type="term" value="C:plasma membrane"/>
    <property type="evidence" value="ECO:0007669"/>
    <property type="project" value="UniProtKB-SubCell"/>
</dbReference>
<dbReference type="STRING" id="910964.GEAM_2986"/>
<feature type="transmembrane region" description="Helical" evidence="9">
    <location>
        <begin position="431"/>
        <end position="451"/>
    </location>
</feature>
<dbReference type="SUPFAM" id="SSF82866">
    <property type="entry name" value="Multidrug efflux transporter AcrB transmembrane domain"/>
    <property type="match status" value="2"/>
</dbReference>
<dbReference type="PANTHER" id="PTHR32063:SF21">
    <property type="entry name" value="MULTIDRUG RESISTANCE PROTEIN MDTB"/>
    <property type="match status" value="1"/>
</dbReference>
<evidence type="ECO:0000313" key="10">
    <source>
        <dbReference type="EMBL" id="KFC79180.1"/>
    </source>
</evidence>
<sequence length="1075" mass="115663">MNPSRLFIQRPVATILLMVAVMLSGIFAYNMLSTSALPQVDYPTIQVTTLYPGASPDVMASGITAPLERQLGQMAGLSQMYSTSASGSSIITLKFSLDLSLDVAEQEVQAAINAADNLLPKDLPNPPTYKKVNPADSAVLTMAVTSESLPLTKVQDLVNTRVALKLSQISGVGMVTLAGGNQPAIRVQVNPRALAAHNLTLEDINTLIGNSNVNGSKGGFDGKHHSITIDANDQLRTAAEYGNLIVTYQNGAALRLRDIATLSEAPENQYLSAWANKQPAIIISVQRQPGANVIAVVDGIKRQLPTLQAALPDSVKVTILSDRTQTIRASISDVQFELMLSIALVVMVTFLFLRNVAATLIPSVAVPLSLIGTFGVMYLCGFSLNNLSLMALTVATGFVIDDAIVVVENITRRLEEGETPMQAALKGSAQIGFTIISLTFSLIAVLIPLLFMGDVVGRLFREFAITLAVSILVSMVVSLTLTPMLCAYLLRHIPEEKQSRFYRKGGQIFDRLIAGYDRLLIVVLNHQRITLLVAAATLVFTALLYLVVPKGFFPSQDTGMIQGITQASQDVSFGEMGRRQQMLTAAILQDPAVDSVSSTIGVDGNNTSLNSGRLQINLKSFDQRDERAPAIIARLKQETASVPGISLYMQASQDLTVDDQVTPSQYQFTLDDADSENLVTWTPKLTEKLSQLPEFSDVVSNLQNQGQVAYVELDRDAAARFGITASDVDTALYNAFGQRLVSTIFTQSNQYRVVLEVAPQYQQSPASFDDIYLATSNTNSSSSASTDANSTTTTSASGSTTSASDTGTSTSSATGMVKLTSIAKIHMRTGALLQARLNQFPTVTVSFNVKDGYSLEQAQAAVKQSMAELKVPDSITLRYQGAAASFESATGNTLWLILAALLTMYVVLGILYESFIHPVTILSTLPSAAVGALLSLLFADTEFSLIALIGVILLIGIVKKNAIMMIDFALEAETKHGMSPREAIHQACLLRFRPILMTTMAALLGALPLMLASGSGAELRQPLGLVIVGGLIFSQVLTLFSTPVIYLMFDRLATRWNPRLKRKRAAKLNHQQAGE</sequence>
<comment type="caution">
    <text evidence="10">The sequence shown here is derived from an EMBL/GenBank/DDBJ whole genome shotgun (WGS) entry which is preliminary data.</text>
</comment>
<proteinExistence type="predicted"/>
<keyword evidence="4" id="KW-0997">Cell inner membrane</keyword>
<evidence type="ECO:0000256" key="4">
    <source>
        <dbReference type="ARBA" id="ARBA00022519"/>
    </source>
</evidence>
<dbReference type="FunFam" id="1.20.1640.10:FF:000001">
    <property type="entry name" value="Efflux pump membrane transporter"/>
    <property type="match status" value="1"/>
</dbReference>
<dbReference type="SUPFAM" id="SSF82693">
    <property type="entry name" value="Multidrug efflux transporter AcrB pore domain, PN1, PN2, PC1 and PC2 subdomains"/>
    <property type="match status" value="3"/>
</dbReference>
<keyword evidence="11" id="KW-1185">Reference proteome</keyword>
<feature type="transmembrane region" description="Helical" evidence="9">
    <location>
        <begin position="360"/>
        <end position="384"/>
    </location>
</feature>
<dbReference type="Proteomes" id="UP000028640">
    <property type="component" value="Unassembled WGS sequence"/>
</dbReference>
<name>A0A085G635_EWIA3</name>
<dbReference type="FunFam" id="3.30.70.1430:FF:000001">
    <property type="entry name" value="Efflux pump membrane transporter"/>
    <property type="match status" value="1"/>
</dbReference>
<dbReference type="Gene3D" id="3.30.70.1440">
    <property type="entry name" value="Multidrug efflux transporter AcrB pore domain"/>
    <property type="match status" value="1"/>
</dbReference>
<keyword evidence="2" id="KW-0813">Transport</keyword>
<evidence type="ECO:0000256" key="5">
    <source>
        <dbReference type="ARBA" id="ARBA00022692"/>
    </source>
</evidence>
<feature type="transmembrane region" description="Helical" evidence="9">
    <location>
        <begin position="529"/>
        <end position="548"/>
    </location>
</feature>
<keyword evidence="5 9" id="KW-0812">Transmembrane</keyword>
<dbReference type="Gene3D" id="3.30.2090.10">
    <property type="entry name" value="Multidrug efflux transporter AcrB TolC docking domain, DN and DC subdomains"/>
    <property type="match status" value="2"/>
</dbReference>
<dbReference type="PANTHER" id="PTHR32063">
    <property type="match status" value="1"/>
</dbReference>
<dbReference type="InterPro" id="IPR001036">
    <property type="entry name" value="Acrflvin-R"/>
</dbReference>
<comment type="subcellular location">
    <subcellularLocation>
        <location evidence="1">Cell inner membrane</location>
        <topology evidence="1">Multi-pass membrane protein</topology>
    </subcellularLocation>
</comment>
<dbReference type="GO" id="GO:0042910">
    <property type="term" value="F:xenobiotic transmembrane transporter activity"/>
    <property type="evidence" value="ECO:0007669"/>
    <property type="project" value="TreeGrafter"/>
</dbReference>
<keyword evidence="7 9" id="KW-0472">Membrane</keyword>
<dbReference type="RefSeq" id="WP_034792917.1">
    <property type="nucleotide sequence ID" value="NZ_JMPJ01000065.1"/>
</dbReference>
<evidence type="ECO:0000256" key="7">
    <source>
        <dbReference type="ARBA" id="ARBA00023136"/>
    </source>
</evidence>
<dbReference type="OrthoDB" id="9757904at2"/>
<feature type="transmembrane region" description="Helical" evidence="9">
    <location>
        <begin position="945"/>
        <end position="970"/>
    </location>
</feature>
<feature type="transmembrane region" description="Helical" evidence="9">
    <location>
        <begin position="12"/>
        <end position="32"/>
    </location>
</feature>
<dbReference type="PRINTS" id="PR00702">
    <property type="entry name" value="ACRIFLAVINRP"/>
</dbReference>
<organism evidence="10 11">
    <name type="scientific">Ewingella americana (strain ATCC 33852 / DSM 4580 / CCUG 14506 / JCM 5911 / LMG 7869 / NCTC 12157 / CDC 1468-78)</name>
    <dbReference type="NCBI Taxonomy" id="910964"/>
    <lineage>
        <taxon>Bacteria</taxon>
        <taxon>Pseudomonadati</taxon>
        <taxon>Pseudomonadota</taxon>
        <taxon>Gammaproteobacteria</taxon>
        <taxon>Enterobacterales</taxon>
        <taxon>Yersiniaceae</taxon>
        <taxon>Ewingella</taxon>
    </lineage>
</organism>
<keyword evidence="6 9" id="KW-1133">Transmembrane helix</keyword>
<feature type="region of interest" description="Disordered" evidence="8">
    <location>
        <begin position="779"/>
        <end position="811"/>
    </location>
</feature>
<feature type="transmembrane region" description="Helical" evidence="9">
    <location>
        <begin position="463"/>
        <end position="490"/>
    </location>
</feature>
<dbReference type="Gene3D" id="1.20.1640.10">
    <property type="entry name" value="Multidrug efflux transporter AcrB transmembrane domain"/>
    <property type="match status" value="2"/>
</dbReference>
<keyword evidence="3" id="KW-1003">Cell membrane</keyword>
<evidence type="ECO:0000313" key="11">
    <source>
        <dbReference type="Proteomes" id="UP000028640"/>
    </source>
</evidence>
<evidence type="ECO:0000256" key="9">
    <source>
        <dbReference type="SAM" id="Phobius"/>
    </source>
</evidence>
<dbReference type="AlphaFoldDB" id="A0A085G635"/>
<feature type="transmembrane region" description="Helical" evidence="9">
    <location>
        <begin position="334"/>
        <end position="353"/>
    </location>
</feature>
<dbReference type="eggNOG" id="COG0841">
    <property type="taxonomic scope" value="Bacteria"/>
</dbReference>
<dbReference type="InterPro" id="IPR027463">
    <property type="entry name" value="AcrB_DN_DC_subdom"/>
</dbReference>
<evidence type="ECO:0000256" key="6">
    <source>
        <dbReference type="ARBA" id="ARBA00022989"/>
    </source>
</evidence>
<dbReference type="GeneID" id="78381682"/>
<protein>
    <submittedName>
        <fullName evidence="10">Cobalt-zinc-cadmium resistance protein/cation efflux system protein</fullName>
    </submittedName>
</protein>